<organism evidence="1 2">
    <name type="scientific">Gaoshiqia sediminis</name>
    <dbReference type="NCBI Taxonomy" id="2986998"/>
    <lineage>
        <taxon>Bacteria</taxon>
        <taxon>Pseudomonadati</taxon>
        <taxon>Bacteroidota</taxon>
        <taxon>Bacteroidia</taxon>
        <taxon>Marinilabiliales</taxon>
        <taxon>Prolixibacteraceae</taxon>
        <taxon>Gaoshiqia</taxon>
    </lineage>
</organism>
<dbReference type="EMBL" id="JAPAAF010000035">
    <property type="protein sequence ID" value="MCW0484374.1"/>
    <property type="molecule type" value="Genomic_DNA"/>
</dbReference>
<protein>
    <submittedName>
        <fullName evidence="1">GxxExxY protein</fullName>
    </submittedName>
</protein>
<evidence type="ECO:0000313" key="2">
    <source>
        <dbReference type="Proteomes" id="UP001163821"/>
    </source>
</evidence>
<dbReference type="InterPro" id="IPR026350">
    <property type="entry name" value="GxxExxY"/>
</dbReference>
<dbReference type="AlphaFoldDB" id="A0AA41Y943"/>
<keyword evidence="2" id="KW-1185">Reference proteome</keyword>
<dbReference type="Pfam" id="PF13366">
    <property type="entry name" value="PDDEXK_3"/>
    <property type="match status" value="1"/>
</dbReference>
<comment type="caution">
    <text evidence="1">The sequence shown here is derived from an EMBL/GenBank/DDBJ whole genome shotgun (WGS) entry which is preliminary data.</text>
</comment>
<accession>A0AA41Y943</accession>
<dbReference type="NCBIfam" id="TIGR04256">
    <property type="entry name" value="GxxExxY"/>
    <property type="match status" value="1"/>
</dbReference>
<proteinExistence type="predicted"/>
<reference evidence="1" key="1">
    <citation type="submission" date="2022-10" db="EMBL/GenBank/DDBJ databases">
        <title>Gaoshiqiia sediminis gen. nov., sp. nov., isolated from coastal sediment.</title>
        <authorList>
            <person name="Yu W.X."/>
            <person name="Mu D.S."/>
            <person name="Du J.Z."/>
            <person name="Liang Y.Q."/>
        </authorList>
    </citation>
    <scope>NUCLEOTIDE SEQUENCE</scope>
    <source>
        <strain evidence="1">A06</strain>
    </source>
</reference>
<dbReference type="Proteomes" id="UP001163821">
    <property type="component" value="Unassembled WGS sequence"/>
</dbReference>
<dbReference type="RefSeq" id="WP_282592967.1">
    <property type="nucleotide sequence ID" value="NZ_JAPAAF010000035.1"/>
</dbReference>
<gene>
    <name evidence="1" type="ORF">N2K84_16655</name>
</gene>
<sequence>MPLMNTDDYPLSEESYQIIGACMNVHNELGAGFMEAVYQEALVLELHDLLIPFVREKILDIYYKGYLLEKKYKADFICFDQIIVELKAVNELNSEHTAQALNYLKATGMKLALLVNFGKTRLQYKRVIR</sequence>
<evidence type="ECO:0000313" key="1">
    <source>
        <dbReference type="EMBL" id="MCW0484374.1"/>
    </source>
</evidence>
<name>A0AA41Y943_9BACT</name>